<dbReference type="EMBL" id="CP119882">
    <property type="protein sequence ID" value="WFD36965.1"/>
    <property type="molecule type" value="Genomic_DNA"/>
</dbReference>
<comment type="similarity">
    <text evidence="1">Belongs to the HSBP1 family.</text>
</comment>
<name>A0AAF0EXP3_9BASI</name>
<gene>
    <name evidence="3" type="ORF">MCUN1_003857</name>
</gene>
<dbReference type="GO" id="GO:0003714">
    <property type="term" value="F:transcription corepressor activity"/>
    <property type="evidence" value="ECO:0007669"/>
    <property type="project" value="InterPro"/>
</dbReference>
<dbReference type="Proteomes" id="UP001219933">
    <property type="component" value="Chromosome 6"/>
</dbReference>
<evidence type="ECO:0000313" key="3">
    <source>
        <dbReference type="EMBL" id="WFD36965.1"/>
    </source>
</evidence>
<evidence type="ECO:0000313" key="4">
    <source>
        <dbReference type="Proteomes" id="UP001219933"/>
    </source>
</evidence>
<dbReference type="Gene3D" id="1.20.5.430">
    <property type="match status" value="1"/>
</dbReference>
<accession>A0AAF0EXP3</accession>
<protein>
    <submittedName>
        <fullName evidence="3">Uncharacterized protein</fullName>
    </submittedName>
</protein>
<keyword evidence="2" id="KW-0175">Coiled coil</keyword>
<dbReference type="InterPro" id="IPR009643">
    <property type="entry name" value="HS1-bd"/>
</dbReference>
<proteinExistence type="inferred from homology"/>
<reference evidence="3" key="1">
    <citation type="submission" date="2023-03" db="EMBL/GenBank/DDBJ databases">
        <title>Mating type loci evolution in Malassezia.</title>
        <authorList>
            <person name="Coelho M.A."/>
        </authorList>
    </citation>
    <scope>NUCLEOTIDE SEQUENCE</scope>
    <source>
        <strain evidence="3">CBS 11721</strain>
    </source>
</reference>
<feature type="coiled-coil region" evidence="2">
    <location>
        <begin position="22"/>
        <end position="56"/>
    </location>
</feature>
<evidence type="ECO:0000256" key="1">
    <source>
        <dbReference type="ARBA" id="ARBA00006349"/>
    </source>
</evidence>
<dbReference type="AlphaFoldDB" id="A0AAF0EXP3"/>
<organism evidence="3 4">
    <name type="scientific">Malassezia cuniculi</name>
    <dbReference type="NCBI Taxonomy" id="948313"/>
    <lineage>
        <taxon>Eukaryota</taxon>
        <taxon>Fungi</taxon>
        <taxon>Dikarya</taxon>
        <taxon>Basidiomycota</taxon>
        <taxon>Ustilaginomycotina</taxon>
        <taxon>Malasseziomycetes</taxon>
        <taxon>Malasseziales</taxon>
        <taxon>Malasseziaceae</taxon>
        <taxon>Malassezia</taxon>
    </lineage>
</organism>
<dbReference type="Pfam" id="PF06825">
    <property type="entry name" value="HSBP1"/>
    <property type="match status" value="1"/>
</dbReference>
<evidence type="ECO:0000256" key="2">
    <source>
        <dbReference type="SAM" id="Coils"/>
    </source>
</evidence>
<sequence>MSQFSTPDQLGDWVESLLSQVETRLEERNKQVAARMNDMSDRIDALEASIQGAKKMRG</sequence>
<keyword evidence="4" id="KW-1185">Reference proteome</keyword>